<keyword evidence="7 10" id="KW-1133">Transmembrane helix</keyword>
<proteinExistence type="inferred from homology"/>
<keyword evidence="3" id="KW-0813">Transport</keyword>
<dbReference type="PANTHER" id="PTHR31064">
    <property type="entry name" value="POTASSIUM TRANSPORT PROTEIN DDB_G0292412-RELATED"/>
    <property type="match status" value="1"/>
</dbReference>
<dbReference type="InterPro" id="IPR051143">
    <property type="entry name" value="TrkH_K-transport"/>
</dbReference>
<dbReference type="FunCoup" id="W4KA30">
    <property type="interactions" value="61"/>
</dbReference>
<dbReference type="GO" id="GO:0030007">
    <property type="term" value="P:intracellular potassium ion homeostasis"/>
    <property type="evidence" value="ECO:0007669"/>
    <property type="project" value="InterPro"/>
</dbReference>
<dbReference type="HOGENOM" id="CLU_005947_3_0_1"/>
<evidence type="ECO:0000256" key="2">
    <source>
        <dbReference type="ARBA" id="ARBA00009137"/>
    </source>
</evidence>
<keyword evidence="6" id="KW-0630">Potassium</keyword>
<evidence type="ECO:0000256" key="3">
    <source>
        <dbReference type="ARBA" id="ARBA00022448"/>
    </source>
</evidence>
<dbReference type="InterPro" id="IPR015958">
    <property type="entry name" value="Trk1_fungi"/>
</dbReference>
<evidence type="ECO:0000256" key="6">
    <source>
        <dbReference type="ARBA" id="ARBA00022958"/>
    </source>
</evidence>
<protein>
    <submittedName>
        <fullName evidence="11">Potassium transporter</fullName>
    </submittedName>
</protein>
<feature type="transmembrane region" description="Helical" evidence="10">
    <location>
        <begin position="25"/>
        <end position="43"/>
    </location>
</feature>
<evidence type="ECO:0000256" key="8">
    <source>
        <dbReference type="ARBA" id="ARBA00023065"/>
    </source>
</evidence>
<keyword evidence="5 10" id="KW-0812">Transmembrane</keyword>
<feature type="transmembrane region" description="Helical" evidence="10">
    <location>
        <begin position="571"/>
        <end position="594"/>
    </location>
</feature>
<name>W4KA30_HETIT</name>
<dbReference type="InParanoid" id="W4KA30"/>
<dbReference type="GO" id="GO:0005886">
    <property type="term" value="C:plasma membrane"/>
    <property type="evidence" value="ECO:0007669"/>
    <property type="project" value="InterPro"/>
</dbReference>
<dbReference type="InterPro" id="IPR003445">
    <property type="entry name" value="Cat_transpt"/>
</dbReference>
<dbReference type="EMBL" id="KI925458">
    <property type="protein sequence ID" value="ETW82205.1"/>
    <property type="molecule type" value="Genomic_DNA"/>
</dbReference>
<dbReference type="eggNOG" id="KOG1341">
    <property type="taxonomic scope" value="Eukaryota"/>
</dbReference>
<keyword evidence="8" id="KW-0406">Ion transport</keyword>
<dbReference type="Proteomes" id="UP000030671">
    <property type="component" value="Unassembled WGS sequence"/>
</dbReference>
<dbReference type="STRING" id="747525.W4KA30"/>
<dbReference type="OrthoDB" id="9999863at2759"/>
<comment type="similarity">
    <text evidence="2">Belongs to the TrkH potassium transport family.</text>
</comment>
<dbReference type="RefSeq" id="XP_009546752.1">
    <property type="nucleotide sequence ID" value="XM_009548457.1"/>
</dbReference>
<keyword evidence="12" id="KW-1185">Reference proteome</keyword>
<reference evidence="11 12" key="1">
    <citation type="journal article" date="2012" name="New Phytol.">
        <title>Insight into trade-off between wood decay and parasitism from the genome of a fungal forest pathogen.</title>
        <authorList>
            <person name="Olson A."/>
            <person name="Aerts A."/>
            <person name="Asiegbu F."/>
            <person name="Belbahri L."/>
            <person name="Bouzid O."/>
            <person name="Broberg A."/>
            <person name="Canback B."/>
            <person name="Coutinho P.M."/>
            <person name="Cullen D."/>
            <person name="Dalman K."/>
            <person name="Deflorio G."/>
            <person name="van Diepen L.T."/>
            <person name="Dunand C."/>
            <person name="Duplessis S."/>
            <person name="Durling M."/>
            <person name="Gonthier P."/>
            <person name="Grimwood J."/>
            <person name="Fossdal C.G."/>
            <person name="Hansson D."/>
            <person name="Henrissat B."/>
            <person name="Hietala A."/>
            <person name="Himmelstrand K."/>
            <person name="Hoffmeister D."/>
            <person name="Hogberg N."/>
            <person name="James T.Y."/>
            <person name="Karlsson M."/>
            <person name="Kohler A."/>
            <person name="Kues U."/>
            <person name="Lee Y.H."/>
            <person name="Lin Y.C."/>
            <person name="Lind M."/>
            <person name="Lindquist E."/>
            <person name="Lombard V."/>
            <person name="Lucas S."/>
            <person name="Lunden K."/>
            <person name="Morin E."/>
            <person name="Murat C."/>
            <person name="Park J."/>
            <person name="Raffaello T."/>
            <person name="Rouze P."/>
            <person name="Salamov A."/>
            <person name="Schmutz J."/>
            <person name="Solheim H."/>
            <person name="Stahlberg J."/>
            <person name="Velez H."/>
            <person name="de Vries R.P."/>
            <person name="Wiebenga A."/>
            <person name="Woodward S."/>
            <person name="Yakovlev I."/>
            <person name="Garbelotto M."/>
            <person name="Martin F."/>
            <person name="Grigoriev I.V."/>
            <person name="Stenlid J."/>
        </authorList>
    </citation>
    <scope>NUCLEOTIDE SEQUENCE [LARGE SCALE GENOMIC DNA]</scope>
    <source>
        <strain evidence="11 12">TC 32-1</strain>
    </source>
</reference>
<dbReference type="KEGG" id="hir:HETIRDRAFT_168843"/>
<feature type="transmembrane region" description="Helical" evidence="10">
    <location>
        <begin position="408"/>
        <end position="428"/>
    </location>
</feature>
<feature type="transmembrane region" description="Helical" evidence="10">
    <location>
        <begin position="270"/>
        <end position="294"/>
    </location>
</feature>
<evidence type="ECO:0000313" key="12">
    <source>
        <dbReference type="Proteomes" id="UP000030671"/>
    </source>
</evidence>
<dbReference type="AlphaFoldDB" id="W4KA30"/>
<sequence length="671" mass="75838">MSTIIPLFFATIAYAFNGEFPASYSNLLFCCVSAMTGTGLMTLDLSSLTVWQQVILMILEIIGSPVTVALLVVYVRRRYFQRHLHWIVESEFERTKTRDILRAAQSTTTSKRNVQFKSSMIRRVDTLPKPISSSMDMTPTLLTIPSSIPTTCEKNSVGQTFGCTDQVQVQRHTDLAPRRELTRHTTIEIVDPNHSQDDEFGGFGNVLDPFASLFHDFFPNIQRKLKRSMTMPIESKLVPDCTDTDIPAFYGLSDHDCEELGGVEYRALTALLWIVPAYAVGTLGTAFVVTAPYMSLARWRSNFQPPRQHRVINPVWYSIFEVIGAWANTGMSLVDQSLIPFQTAYPMLIFLIWVVIAGNPGYPVLLRFQIWGIFKCVPKTSQMRETLQFLLDHPRRCFIYLFPSRQTWFLLTVLILFNLTDWLLFLVLDIGNATVEAIPVGTRLLVAAVQSVAVRFAGFQSVSIAVLAPAVKVLYLVMMYISVYPVAMCVRSTNVYEERSLGVSEIEVGNVGDIEDEANYPETDSRVAIWGRYLGRHVKRQLAFDMWWLALALFLICVIEKKQLSDPANESWFNLFCMIFEVVSAYTTVGLSIGIPTANFSLSGAMHTLSKLILCAVMIRGRHRGLPVALDRAIMLPKEFLELASEKALQMKRKQVGQLWDENAHQRRLSA</sequence>
<dbReference type="NCBIfam" id="TIGR00934">
    <property type="entry name" value="2a38euk"/>
    <property type="match status" value="1"/>
</dbReference>
<accession>W4KA30</accession>
<keyword evidence="4" id="KW-0633">Potassium transport</keyword>
<organism evidence="11 12">
    <name type="scientific">Heterobasidion irregulare (strain TC 32-1)</name>
    <dbReference type="NCBI Taxonomy" id="747525"/>
    <lineage>
        <taxon>Eukaryota</taxon>
        <taxon>Fungi</taxon>
        <taxon>Dikarya</taxon>
        <taxon>Basidiomycota</taxon>
        <taxon>Agaricomycotina</taxon>
        <taxon>Agaricomycetes</taxon>
        <taxon>Russulales</taxon>
        <taxon>Bondarzewiaceae</taxon>
        <taxon>Heterobasidion</taxon>
        <taxon>Heterobasidion annosum species complex</taxon>
    </lineage>
</organism>
<evidence type="ECO:0000256" key="10">
    <source>
        <dbReference type="SAM" id="Phobius"/>
    </source>
</evidence>
<evidence type="ECO:0000256" key="5">
    <source>
        <dbReference type="ARBA" id="ARBA00022692"/>
    </source>
</evidence>
<keyword evidence="9 10" id="KW-0472">Membrane</keyword>
<feature type="transmembrane region" description="Helical" evidence="10">
    <location>
        <begin position="55"/>
        <end position="75"/>
    </location>
</feature>
<evidence type="ECO:0000256" key="9">
    <source>
        <dbReference type="ARBA" id="ARBA00023136"/>
    </source>
</evidence>
<dbReference type="PANTHER" id="PTHR31064:SF30">
    <property type="entry name" value="HIGH-AFFINITY POTASSIUM TRANSPORT PROTEIN-RELATED"/>
    <property type="match status" value="1"/>
</dbReference>
<evidence type="ECO:0000256" key="4">
    <source>
        <dbReference type="ARBA" id="ARBA00022538"/>
    </source>
</evidence>
<evidence type="ECO:0000313" key="11">
    <source>
        <dbReference type="EMBL" id="ETW82205.1"/>
    </source>
</evidence>
<dbReference type="GO" id="GO:0140107">
    <property type="term" value="F:high-affinity potassium ion transmembrane transporter activity"/>
    <property type="evidence" value="ECO:0007669"/>
    <property type="project" value="TreeGrafter"/>
</dbReference>
<feature type="transmembrane region" description="Helical" evidence="10">
    <location>
        <begin position="464"/>
        <end position="487"/>
    </location>
</feature>
<gene>
    <name evidence="11" type="ORF">HETIRDRAFT_168843</name>
</gene>
<feature type="transmembrane region" description="Helical" evidence="10">
    <location>
        <begin position="542"/>
        <end position="559"/>
    </location>
</feature>
<dbReference type="InterPro" id="IPR004773">
    <property type="entry name" value="K/Na_transp_Trk1/HKT1"/>
</dbReference>
<feature type="transmembrane region" description="Helical" evidence="10">
    <location>
        <begin position="345"/>
        <end position="365"/>
    </location>
</feature>
<evidence type="ECO:0000256" key="1">
    <source>
        <dbReference type="ARBA" id="ARBA00004141"/>
    </source>
</evidence>
<evidence type="ECO:0000256" key="7">
    <source>
        <dbReference type="ARBA" id="ARBA00022989"/>
    </source>
</evidence>
<comment type="subcellular location">
    <subcellularLocation>
        <location evidence="1">Membrane</location>
        <topology evidence="1">Multi-pass membrane protein</topology>
    </subcellularLocation>
</comment>
<dbReference type="PIRSF" id="PIRSF002450">
    <property type="entry name" value="K+_transpter_TRK"/>
    <property type="match status" value="1"/>
</dbReference>
<feature type="transmembrane region" description="Helical" evidence="10">
    <location>
        <begin position="440"/>
        <end position="457"/>
    </location>
</feature>
<dbReference type="Pfam" id="PF02386">
    <property type="entry name" value="TrkH"/>
    <property type="match status" value="1"/>
</dbReference>
<dbReference type="GeneID" id="20668186"/>
<dbReference type="GO" id="GO:1990573">
    <property type="term" value="P:potassium ion import across plasma membrane"/>
    <property type="evidence" value="ECO:0007669"/>
    <property type="project" value="TreeGrafter"/>
</dbReference>